<evidence type="ECO:0000256" key="2">
    <source>
        <dbReference type="SAM" id="Phobius"/>
    </source>
</evidence>
<feature type="region of interest" description="Disordered" evidence="1">
    <location>
        <begin position="216"/>
        <end position="267"/>
    </location>
</feature>
<feature type="compositionally biased region" description="Low complexity" evidence="1">
    <location>
        <begin position="216"/>
        <end position="230"/>
    </location>
</feature>
<name>A0A561CHK3_9BURK</name>
<feature type="compositionally biased region" description="Low complexity" evidence="1">
    <location>
        <begin position="114"/>
        <end position="131"/>
    </location>
</feature>
<feature type="compositionally biased region" description="Basic and acidic residues" evidence="1">
    <location>
        <begin position="290"/>
        <end position="319"/>
    </location>
</feature>
<dbReference type="EMBL" id="VIVL01000001">
    <property type="protein sequence ID" value="TWD90574.1"/>
    <property type="molecule type" value="Genomic_DNA"/>
</dbReference>
<proteinExistence type="predicted"/>
<gene>
    <name evidence="3" type="ORF">FB547_101240</name>
</gene>
<dbReference type="Proteomes" id="UP000319722">
    <property type="component" value="Unassembled WGS sequence"/>
</dbReference>
<feature type="region of interest" description="Disordered" evidence="1">
    <location>
        <begin position="289"/>
        <end position="319"/>
    </location>
</feature>
<dbReference type="RefSeq" id="WP_145738941.1">
    <property type="nucleotide sequence ID" value="NZ_VIVL01000001.1"/>
</dbReference>
<evidence type="ECO:0008006" key="5">
    <source>
        <dbReference type="Google" id="ProtNLM"/>
    </source>
</evidence>
<evidence type="ECO:0000313" key="4">
    <source>
        <dbReference type="Proteomes" id="UP000319722"/>
    </source>
</evidence>
<protein>
    <recommendedName>
        <fullName evidence="5">Zinc ribbon domain-containing protein</fullName>
    </recommendedName>
</protein>
<keyword evidence="2" id="KW-1133">Transmembrane helix</keyword>
<evidence type="ECO:0000313" key="3">
    <source>
        <dbReference type="EMBL" id="TWD90574.1"/>
    </source>
</evidence>
<keyword evidence="2" id="KW-0812">Transmembrane</keyword>
<reference evidence="3 4" key="1">
    <citation type="submission" date="2019-06" db="EMBL/GenBank/DDBJ databases">
        <title>Sorghum-associated microbial communities from plants grown in Nebraska, USA.</title>
        <authorList>
            <person name="Schachtman D."/>
        </authorList>
    </citation>
    <scope>NUCLEOTIDE SEQUENCE [LARGE SCALE GENOMIC DNA]</scope>
    <source>
        <strain evidence="3 4">T529</strain>
    </source>
</reference>
<comment type="caution">
    <text evidence="3">The sequence shown here is derived from an EMBL/GenBank/DDBJ whole genome shotgun (WGS) entry which is preliminary data.</text>
</comment>
<accession>A0A561CHK3</accession>
<dbReference type="AlphaFoldDB" id="A0A561CHK3"/>
<feature type="compositionally biased region" description="Low complexity" evidence="1">
    <location>
        <begin position="252"/>
        <end position="267"/>
    </location>
</feature>
<feature type="transmembrane region" description="Helical" evidence="2">
    <location>
        <begin position="143"/>
        <end position="163"/>
    </location>
</feature>
<sequence>MALICPVCSAENRAGANFCRGCGGKLAPAAPAPMAPLPAPGSRSEREWAATAPAQLRAPTIPGGLFETGAYAASAASSASASLPNEDKTVIIAPGSSERLPSRPREGRARKKSSSSSSSSGSRTRRSAGAEAQKKPSRSRGMWLWGALLAVGLLMITAGWYGYGTGKPSEETPPAAVAPMPAPAPALLPEPAAAAPEAPAAEMPAAGAAASASAMDAPAAANPKPPAAAAKPRKPAPAAPSQSGATEPAPAPVAAAPSSPAAAAPADPLALCGDRNFIAKAQCMAAQCLKPEHKPHAQCEAVRRQQRLEEEKRNPTLVN</sequence>
<feature type="region of interest" description="Disordered" evidence="1">
    <location>
        <begin position="84"/>
        <end position="139"/>
    </location>
</feature>
<keyword evidence="2" id="KW-0472">Membrane</keyword>
<evidence type="ECO:0000256" key="1">
    <source>
        <dbReference type="SAM" id="MobiDB-lite"/>
    </source>
</evidence>
<dbReference type="OrthoDB" id="8850670at2"/>
<organism evidence="3 4">
    <name type="scientific">Variovorax beijingensis</name>
    <dbReference type="NCBI Taxonomy" id="2496117"/>
    <lineage>
        <taxon>Bacteria</taxon>
        <taxon>Pseudomonadati</taxon>
        <taxon>Pseudomonadota</taxon>
        <taxon>Betaproteobacteria</taxon>
        <taxon>Burkholderiales</taxon>
        <taxon>Comamonadaceae</taxon>
        <taxon>Variovorax</taxon>
    </lineage>
</organism>